<keyword evidence="2" id="KW-1185">Reference proteome</keyword>
<name>A0A6A6QIU2_9PEZI</name>
<dbReference type="OrthoDB" id="2853639at2759"/>
<evidence type="ECO:0000313" key="2">
    <source>
        <dbReference type="Proteomes" id="UP000799750"/>
    </source>
</evidence>
<dbReference type="EMBL" id="MU004194">
    <property type="protein sequence ID" value="KAF2492151.1"/>
    <property type="molecule type" value="Genomic_DNA"/>
</dbReference>
<evidence type="ECO:0000313" key="1">
    <source>
        <dbReference type="EMBL" id="KAF2492151.1"/>
    </source>
</evidence>
<organism evidence="1 2">
    <name type="scientific">Lophium mytilinum</name>
    <dbReference type="NCBI Taxonomy" id="390894"/>
    <lineage>
        <taxon>Eukaryota</taxon>
        <taxon>Fungi</taxon>
        <taxon>Dikarya</taxon>
        <taxon>Ascomycota</taxon>
        <taxon>Pezizomycotina</taxon>
        <taxon>Dothideomycetes</taxon>
        <taxon>Pleosporomycetidae</taxon>
        <taxon>Mytilinidiales</taxon>
        <taxon>Mytilinidiaceae</taxon>
        <taxon>Lophium</taxon>
    </lineage>
</organism>
<proteinExistence type="predicted"/>
<dbReference type="AlphaFoldDB" id="A0A6A6QIU2"/>
<feature type="non-terminal residue" evidence="1">
    <location>
        <position position="324"/>
    </location>
</feature>
<dbReference type="Proteomes" id="UP000799750">
    <property type="component" value="Unassembled WGS sequence"/>
</dbReference>
<protein>
    <submittedName>
        <fullName evidence="1">Uncharacterized protein</fullName>
    </submittedName>
</protein>
<reference evidence="1" key="1">
    <citation type="journal article" date="2020" name="Stud. Mycol.">
        <title>101 Dothideomycetes genomes: a test case for predicting lifestyles and emergence of pathogens.</title>
        <authorList>
            <person name="Haridas S."/>
            <person name="Albert R."/>
            <person name="Binder M."/>
            <person name="Bloem J."/>
            <person name="Labutti K."/>
            <person name="Salamov A."/>
            <person name="Andreopoulos B."/>
            <person name="Baker S."/>
            <person name="Barry K."/>
            <person name="Bills G."/>
            <person name="Bluhm B."/>
            <person name="Cannon C."/>
            <person name="Castanera R."/>
            <person name="Culley D."/>
            <person name="Daum C."/>
            <person name="Ezra D."/>
            <person name="Gonzalez J."/>
            <person name="Henrissat B."/>
            <person name="Kuo A."/>
            <person name="Liang C."/>
            <person name="Lipzen A."/>
            <person name="Lutzoni F."/>
            <person name="Magnuson J."/>
            <person name="Mondo S."/>
            <person name="Nolan M."/>
            <person name="Ohm R."/>
            <person name="Pangilinan J."/>
            <person name="Park H.-J."/>
            <person name="Ramirez L."/>
            <person name="Alfaro M."/>
            <person name="Sun H."/>
            <person name="Tritt A."/>
            <person name="Yoshinaga Y."/>
            <person name="Zwiers L.-H."/>
            <person name="Turgeon B."/>
            <person name="Goodwin S."/>
            <person name="Spatafora J."/>
            <person name="Crous P."/>
            <person name="Grigoriev I."/>
        </authorList>
    </citation>
    <scope>NUCLEOTIDE SEQUENCE</scope>
    <source>
        <strain evidence="1">CBS 269.34</strain>
    </source>
</reference>
<accession>A0A6A6QIU2</accession>
<gene>
    <name evidence="1" type="ORF">BU16DRAFT_529517</name>
</gene>
<sequence>MSGSQSLQLLSLPADILILLPDYLHNIEDFTNLTSSCRALRNCLSRTSPRTILRLAAAASRFFFRPSPHFLIAATARQLSAWAALSHSNTLELRKAFQGGIDALMDLCLDHSGLTLERIRELHSLRFSTINPVTDLIDKSVGDQWTATPDFWSGGVDDAYTINSDPPEAFFHLAIYGELFGHAFDSYFTSGTIPMGADLDTRLEYVKYCMPDWRCIHHQPKPAIDPRRAVLAIGPYLPKPGELQDVYPWTEYQHHLSLEHLLESTRWDLPWAELRESVGGDFEELDEERDRRWRRWTGPEWKRHLWTSAMVYQGFEGLKLIGTD</sequence>